<evidence type="ECO:0000313" key="1">
    <source>
        <dbReference type="EMBL" id="SEQ64975.1"/>
    </source>
</evidence>
<protein>
    <submittedName>
        <fullName evidence="1">Uncharacterized protein</fullName>
    </submittedName>
</protein>
<name>A0A9X8MDB1_9PSED</name>
<comment type="caution">
    <text evidence="1">The sequence shown here is derived from an EMBL/GenBank/DDBJ whole genome shotgun (WGS) entry which is preliminary data.</text>
</comment>
<evidence type="ECO:0000313" key="2">
    <source>
        <dbReference type="Proteomes" id="UP000183210"/>
    </source>
</evidence>
<dbReference type="EMBL" id="FOEV01000007">
    <property type="protein sequence ID" value="SEQ64975.1"/>
    <property type="molecule type" value="Genomic_DNA"/>
</dbReference>
<proteinExistence type="predicted"/>
<organism evidence="1 2">
    <name type="scientific">Pseudomonas lutea</name>
    <dbReference type="NCBI Taxonomy" id="243924"/>
    <lineage>
        <taxon>Bacteria</taxon>
        <taxon>Pseudomonadati</taxon>
        <taxon>Pseudomonadota</taxon>
        <taxon>Gammaproteobacteria</taxon>
        <taxon>Pseudomonadales</taxon>
        <taxon>Pseudomonadaceae</taxon>
        <taxon>Pseudomonas</taxon>
    </lineage>
</organism>
<accession>A0A9X8MDB1</accession>
<dbReference type="Proteomes" id="UP000183210">
    <property type="component" value="Unassembled WGS sequence"/>
</dbReference>
<sequence>MHQKNIAHLIAAALQCSTDDLLPLNPHLIVTLSSDAKPIHWVSVYGNIVDFAYSSERPPNAFAQQVFAALPSWQLVDWSPGRLATLEFNSIQIQSLSEAISLYFRAVHEEASYSISSSVKPVGRA</sequence>
<gene>
    <name evidence="1" type="ORF">SAMN05216409_107168</name>
</gene>
<reference evidence="1 2" key="1">
    <citation type="submission" date="2016-10" db="EMBL/GenBank/DDBJ databases">
        <authorList>
            <person name="Varghese N."/>
            <person name="Submissions S."/>
        </authorList>
    </citation>
    <scope>NUCLEOTIDE SEQUENCE [LARGE SCALE GENOMIC DNA]</scope>
    <source>
        <strain evidence="1 2">LMG 21974</strain>
    </source>
</reference>
<dbReference type="AlphaFoldDB" id="A0A9X8MDB1"/>